<dbReference type="PANTHER" id="PTHR30574">
    <property type="entry name" value="INNER MEMBRANE PROTEIN YEDE"/>
    <property type="match status" value="1"/>
</dbReference>
<evidence type="ECO:0000256" key="8">
    <source>
        <dbReference type="SAM" id="Phobius"/>
    </source>
</evidence>
<feature type="transmembrane region" description="Helical" evidence="8">
    <location>
        <begin position="21"/>
        <end position="41"/>
    </location>
</feature>
<dbReference type="InterPro" id="IPR007272">
    <property type="entry name" value="Sulf_transp_TsuA/YedE"/>
</dbReference>
<keyword evidence="2" id="KW-0813">Transport</keyword>
<evidence type="ECO:0000313" key="9">
    <source>
        <dbReference type="EMBL" id="CAF1311171.1"/>
    </source>
</evidence>
<feature type="transmembrane region" description="Helical" evidence="8">
    <location>
        <begin position="114"/>
        <end position="133"/>
    </location>
</feature>
<sequence>IKASSKAVDPEKQTGSVFGMAAWPPSVCGIGVGLLQLFFIFLLERSLGVSSAFTVFVAQLCRIPIFSRLVPELAKFTYGLKNATPLLFAIGAVSGSLLSSCLSQTFPLGKENGANIYNSILGGFFLLMGSRIAGGCTSGQGISGVTHLLVGSFVATAAMFGGGILFAITYSFAKVDLASGTL</sequence>
<dbReference type="AlphaFoldDB" id="A0A8S2QU17"/>
<accession>A0A8S2QU17</accession>
<keyword evidence="3" id="KW-1003">Cell membrane</keyword>
<feature type="non-terminal residue" evidence="10">
    <location>
        <position position="1"/>
    </location>
</feature>
<evidence type="ECO:0008006" key="12">
    <source>
        <dbReference type="Google" id="ProtNLM"/>
    </source>
</evidence>
<reference evidence="10" key="1">
    <citation type="submission" date="2021-02" db="EMBL/GenBank/DDBJ databases">
        <authorList>
            <person name="Nowell W R."/>
        </authorList>
    </citation>
    <scope>NUCLEOTIDE SEQUENCE</scope>
</reference>
<evidence type="ECO:0000256" key="4">
    <source>
        <dbReference type="ARBA" id="ARBA00022519"/>
    </source>
</evidence>
<keyword evidence="4" id="KW-0997">Cell inner membrane</keyword>
<evidence type="ECO:0000313" key="11">
    <source>
        <dbReference type="Proteomes" id="UP000682733"/>
    </source>
</evidence>
<evidence type="ECO:0000256" key="6">
    <source>
        <dbReference type="ARBA" id="ARBA00022989"/>
    </source>
</evidence>
<protein>
    <recommendedName>
        <fullName evidence="12">Sulphur transport domain-containing protein</fullName>
    </recommendedName>
</protein>
<proteinExistence type="predicted"/>
<keyword evidence="5 8" id="KW-0812">Transmembrane</keyword>
<evidence type="ECO:0000256" key="2">
    <source>
        <dbReference type="ARBA" id="ARBA00022448"/>
    </source>
</evidence>
<name>A0A8S2QU17_9BILA</name>
<dbReference type="EMBL" id="CAJOBA010041698">
    <property type="protein sequence ID" value="CAF4119158.1"/>
    <property type="molecule type" value="Genomic_DNA"/>
</dbReference>
<feature type="transmembrane region" description="Helical" evidence="8">
    <location>
        <begin position="86"/>
        <end position="108"/>
    </location>
</feature>
<evidence type="ECO:0000256" key="7">
    <source>
        <dbReference type="ARBA" id="ARBA00023136"/>
    </source>
</evidence>
<comment type="caution">
    <text evidence="10">The sequence shown here is derived from an EMBL/GenBank/DDBJ whole genome shotgun (WGS) entry which is preliminary data.</text>
</comment>
<evidence type="ECO:0000256" key="3">
    <source>
        <dbReference type="ARBA" id="ARBA00022475"/>
    </source>
</evidence>
<dbReference type="PANTHER" id="PTHR30574:SF1">
    <property type="entry name" value="SULPHUR TRANSPORT DOMAIN-CONTAINING PROTEIN"/>
    <property type="match status" value="1"/>
</dbReference>
<dbReference type="Pfam" id="PF04143">
    <property type="entry name" value="Sulf_transp"/>
    <property type="match status" value="1"/>
</dbReference>
<dbReference type="Proteomes" id="UP000677228">
    <property type="component" value="Unassembled WGS sequence"/>
</dbReference>
<organism evidence="10 11">
    <name type="scientific">Didymodactylos carnosus</name>
    <dbReference type="NCBI Taxonomy" id="1234261"/>
    <lineage>
        <taxon>Eukaryota</taxon>
        <taxon>Metazoa</taxon>
        <taxon>Spiralia</taxon>
        <taxon>Gnathifera</taxon>
        <taxon>Rotifera</taxon>
        <taxon>Eurotatoria</taxon>
        <taxon>Bdelloidea</taxon>
        <taxon>Philodinida</taxon>
        <taxon>Philodinidae</taxon>
        <taxon>Didymodactylos</taxon>
    </lineage>
</organism>
<evidence type="ECO:0000256" key="5">
    <source>
        <dbReference type="ARBA" id="ARBA00022692"/>
    </source>
</evidence>
<evidence type="ECO:0000313" key="10">
    <source>
        <dbReference type="EMBL" id="CAF4119158.1"/>
    </source>
</evidence>
<feature type="transmembrane region" description="Helical" evidence="8">
    <location>
        <begin position="145"/>
        <end position="173"/>
    </location>
</feature>
<evidence type="ECO:0000256" key="1">
    <source>
        <dbReference type="ARBA" id="ARBA00004429"/>
    </source>
</evidence>
<dbReference type="Proteomes" id="UP000682733">
    <property type="component" value="Unassembled WGS sequence"/>
</dbReference>
<keyword evidence="6 8" id="KW-1133">Transmembrane helix</keyword>
<dbReference type="EMBL" id="CAJNOK010020106">
    <property type="protein sequence ID" value="CAF1311171.1"/>
    <property type="molecule type" value="Genomic_DNA"/>
</dbReference>
<keyword evidence="7 8" id="KW-0472">Membrane</keyword>
<dbReference type="GO" id="GO:0005886">
    <property type="term" value="C:plasma membrane"/>
    <property type="evidence" value="ECO:0007669"/>
    <property type="project" value="UniProtKB-SubCell"/>
</dbReference>
<comment type="subcellular location">
    <subcellularLocation>
        <location evidence="1">Cell inner membrane</location>
        <topology evidence="1">Multi-pass membrane protein</topology>
    </subcellularLocation>
</comment>
<gene>
    <name evidence="9" type="ORF">OVA965_LOCUS28988</name>
    <name evidence="10" type="ORF">TMI583_LOCUS29755</name>
</gene>